<dbReference type="RefSeq" id="WP_150966105.1">
    <property type="nucleotide sequence ID" value="NZ_VZZJ01000031.1"/>
</dbReference>
<dbReference type="EMBL" id="VZZJ01000031">
    <property type="protein sequence ID" value="KAB1070140.1"/>
    <property type="molecule type" value="Genomic_DNA"/>
</dbReference>
<evidence type="ECO:0000313" key="3">
    <source>
        <dbReference type="Proteomes" id="UP000441523"/>
    </source>
</evidence>
<organism evidence="2 3">
    <name type="scientific">Methylobacterium planeticum</name>
    <dbReference type="NCBI Taxonomy" id="2615211"/>
    <lineage>
        <taxon>Bacteria</taxon>
        <taxon>Pseudomonadati</taxon>
        <taxon>Pseudomonadota</taxon>
        <taxon>Alphaproteobacteria</taxon>
        <taxon>Hyphomicrobiales</taxon>
        <taxon>Methylobacteriaceae</taxon>
        <taxon>Methylobacterium</taxon>
    </lineage>
</organism>
<keyword evidence="1" id="KW-0812">Transmembrane</keyword>
<protein>
    <submittedName>
        <fullName evidence="2">Uncharacterized protein</fullName>
    </submittedName>
</protein>
<dbReference type="AlphaFoldDB" id="A0A6N6MJH2"/>
<dbReference type="Proteomes" id="UP000441523">
    <property type="component" value="Unassembled WGS sequence"/>
</dbReference>
<reference evidence="2 3" key="1">
    <citation type="submission" date="2019-09" db="EMBL/GenBank/DDBJ databases">
        <title>YIM 132548 draft genome.</title>
        <authorList>
            <person name="Jiang L."/>
        </authorList>
    </citation>
    <scope>NUCLEOTIDE SEQUENCE [LARGE SCALE GENOMIC DNA]</scope>
    <source>
        <strain evidence="2 3">YIM 132548</strain>
    </source>
</reference>
<proteinExistence type="predicted"/>
<name>A0A6N6MJH2_9HYPH</name>
<gene>
    <name evidence="2" type="ORF">F6X51_23505</name>
</gene>
<feature type="transmembrane region" description="Helical" evidence="1">
    <location>
        <begin position="67"/>
        <end position="92"/>
    </location>
</feature>
<evidence type="ECO:0000313" key="2">
    <source>
        <dbReference type="EMBL" id="KAB1070140.1"/>
    </source>
</evidence>
<keyword evidence="1" id="KW-0472">Membrane</keyword>
<comment type="caution">
    <text evidence="2">The sequence shown here is derived from an EMBL/GenBank/DDBJ whole genome shotgun (WGS) entry which is preliminary data.</text>
</comment>
<keyword evidence="3" id="KW-1185">Reference proteome</keyword>
<sequence>MQVLSHAARLSAAPVLALSALLVAEAGFLFGALSHLLTAPAALAGHAIVLVAFTAARRAFAEDLTLFVLALLLTACAGPLGTVGVLALYLMLSLTRVSPHELETWYRQISGVTEANPAVALYDRIVDGRARRSQAQSHFPSVLGGPLAPQQALLGLIGLAYHPDYRVLLRQALHSAEPSIRVHAAAVSVKLRTRARLDFQDLAGEENASGSPDDLHVRATRLVRLAEGGFLDEADTRTARETALDHCRRARALDPEHGPSLTLLCRLLSDLRRWDDVLSLRAAHGLNDRGAAATVAESLMKLRRARDLHDVAKRLALPAKTLSIGDVRHAPGA</sequence>
<keyword evidence="1" id="KW-1133">Transmembrane helix</keyword>
<accession>A0A6N6MJH2</accession>
<evidence type="ECO:0000256" key="1">
    <source>
        <dbReference type="SAM" id="Phobius"/>
    </source>
</evidence>
<feature type="transmembrane region" description="Helical" evidence="1">
    <location>
        <begin position="36"/>
        <end position="55"/>
    </location>
</feature>